<gene>
    <name evidence="1" type="ORF">ABQG71_08710</name>
</gene>
<accession>A0ABV1S4M5</accession>
<comment type="caution">
    <text evidence="1">The sequence shown here is derived from an EMBL/GenBank/DDBJ whole genome shotgun (WGS) entry which is preliminary data.</text>
</comment>
<reference evidence="1 2" key="1">
    <citation type="submission" date="2024-06" db="EMBL/GenBank/DDBJ databases">
        <title>Construction of an artificial bacterial consortium using nitrogen cycle bacteria from Cuatro Cienegas Basin and a mangrove forest.</title>
        <authorList>
            <person name="Aguilera-Najera D."/>
            <person name="Marquez-Cianci L."/>
            <person name="Martinez-Perez E."/>
            <person name="Rosas-Barrera M."/>
            <person name="Rodriguez-Cruz U.E."/>
            <person name="Tapia-Lopez R."/>
            <person name="Eguiarte L.E."/>
            <person name="Souza-Saldivar V."/>
        </authorList>
    </citation>
    <scope>NUCLEOTIDE SEQUENCE [LARGE SCALE GENOMIC DNA]</scope>
    <source>
        <strain evidence="1 2">S14-15</strain>
    </source>
</reference>
<dbReference type="RefSeq" id="WP_350385531.1">
    <property type="nucleotide sequence ID" value="NZ_JBEOME010000003.1"/>
</dbReference>
<proteinExistence type="predicted"/>
<organism evidence="1 2">
    <name type="scientific">Bacillus altitudinis</name>
    <dbReference type="NCBI Taxonomy" id="293387"/>
    <lineage>
        <taxon>Bacteria</taxon>
        <taxon>Bacillati</taxon>
        <taxon>Bacillota</taxon>
        <taxon>Bacilli</taxon>
        <taxon>Bacillales</taxon>
        <taxon>Bacillaceae</taxon>
        <taxon>Bacillus</taxon>
    </lineage>
</organism>
<keyword evidence="2" id="KW-1185">Reference proteome</keyword>
<protein>
    <submittedName>
        <fullName evidence="1">Uncharacterized protein</fullName>
    </submittedName>
</protein>
<sequence length="310" mass="35125">MTNRVVEQRQWMSLPAGVKKDIFGIKEEATIKDGQIFNKHGRDVSHLVEVVTKTSGNQVRNLKIKDDLTAHESENGGFVTAFYNDAVTMEESFPKLNQSDLARLMLIGTYTGWGDGQLKYDNGKPINKSGLNSLVGMSAGKFRDFYKKLEDENIIREENDVIYMNPCVFYRGAHSDVRQLTKEMQHTRMFRTTVRNLCRAYSGRSVKQLAIIYAVLPFVNFKFNIVSFNPSESNEDLVKPIPLDKLAALLGYKDQGQFKATLNKIKYEGKPVFGFFEISGDRRKRKTVVNPRVIYAGKGDSLAAIKALFN</sequence>
<evidence type="ECO:0000313" key="1">
    <source>
        <dbReference type="EMBL" id="MER3121275.1"/>
    </source>
</evidence>
<evidence type="ECO:0000313" key="2">
    <source>
        <dbReference type="Proteomes" id="UP001467674"/>
    </source>
</evidence>
<dbReference type="Proteomes" id="UP001467674">
    <property type="component" value="Unassembled WGS sequence"/>
</dbReference>
<dbReference type="EMBL" id="JBEOME010000003">
    <property type="protein sequence ID" value="MER3121275.1"/>
    <property type="molecule type" value="Genomic_DNA"/>
</dbReference>
<name>A0ABV1S4M5_BACAB</name>